<feature type="transmembrane region" description="Helical" evidence="1">
    <location>
        <begin position="177"/>
        <end position="194"/>
    </location>
</feature>
<reference evidence="2" key="2">
    <citation type="submission" date="2025-05" db="UniProtKB">
        <authorList>
            <consortium name="EnsemblMetazoa"/>
        </authorList>
    </citation>
    <scope>IDENTIFICATION</scope>
    <source>
        <strain evidence="2">Foshan</strain>
    </source>
</reference>
<evidence type="ECO:0000256" key="1">
    <source>
        <dbReference type="SAM" id="Phobius"/>
    </source>
</evidence>
<dbReference type="GeneID" id="109414808"/>
<proteinExistence type="predicted"/>
<feature type="transmembrane region" description="Helical" evidence="1">
    <location>
        <begin position="292"/>
        <end position="313"/>
    </location>
</feature>
<organism evidence="2 3">
    <name type="scientific">Aedes albopictus</name>
    <name type="common">Asian tiger mosquito</name>
    <name type="synonym">Stegomyia albopicta</name>
    <dbReference type="NCBI Taxonomy" id="7160"/>
    <lineage>
        <taxon>Eukaryota</taxon>
        <taxon>Metazoa</taxon>
        <taxon>Ecdysozoa</taxon>
        <taxon>Arthropoda</taxon>
        <taxon>Hexapoda</taxon>
        <taxon>Insecta</taxon>
        <taxon>Pterygota</taxon>
        <taxon>Neoptera</taxon>
        <taxon>Endopterygota</taxon>
        <taxon>Diptera</taxon>
        <taxon>Nematocera</taxon>
        <taxon>Culicoidea</taxon>
        <taxon>Culicidae</taxon>
        <taxon>Culicinae</taxon>
        <taxon>Aedini</taxon>
        <taxon>Aedes</taxon>
        <taxon>Stegomyia</taxon>
    </lineage>
</organism>
<dbReference type="RefSeq" id="XP_062715084.1">
    <property type="nucleotide sequence ID" value="XM_062859100.1"/>
</dbReference>
<protein>
    <recommendedName>
        <fullName evidence="4">Odorant receptor</fullName>
    </recommendedName>
</protein>
<name>A0ABM1ZGD8_AEDAL</name>
<dbReference type="Proteomes" id="UP000069940">
    <property type="component" value="Unassembled WGS sequence"/>
</dbReference>
<sequence>MDQVRDLKRKIQSDWNRLKYHVWPTEPGNDYFHLMDCVVAVAGTRFVPKNHRQKTLLPIWKVYHWWCHFHSIYVISNAFAHLDRRHDFVEFSWFVMIALEVCMGHVKDLVVAKNSERIQNAQDFINERSHTLFDLYYDSEARRKYFRTIQIMCGAIAVVCINMFLMISIPNGQIDELFALPSMIPFSTVLYLHFKLTLSPAWPCKIVSTTALITSILDGFKTELQIFAHELGRTVKHAQSDTLKQLPSSRPPSGREFDEILFKNLRKHILQHIRLHVKLLEELENCKPFVELFFSVLYFHAMTLIGTYIFVILHAEFSIGSAMILMAVSVYFVKCYYWCWVISSFQDVNKQVEVYVMKLITAIPYLKEHHSEYIGLRTALMIMTIRTQFSAKFSCTGIALISVELFGNLINVSYSVIMFLLNMM</sequence>
<evidence type="ECO:0008006" key="4">
    <source>
        <dbReference type="Google" id="ProtNLM"/>
    </source>
</evidence>
<feature type="transmembrane region" description="Helical" evidence="1">
    <location>
        <begin position="319"/>
        <end position="340"/>
    </location>
</feature>
<feature type="transmembrane region" description="Helical" evidence="1">
    <location>
        <begin position="151"/>
        <end position="171"/>
    </location>
</feature>
<evidence type="ECO:0000313" key="3">
    <source>
        <dbReference type="Proteomes" id="UP000069940"/>
    </source>
</evidence>
<keyword evidence="3" id="KW-1185">Reference proteome</keyword>
<dbReference type="EnsemblMetazoa" id="AALFPA23_018192.R26720">
    <property type="protein sequence ID" value="AALFPA23_018192.P26720"/>
    <property type="gene ID" value="AALFPA23_018192"/>
</dbReference>
<reference evidence="3" key="1">
    <citation type="journal article" date="2015" name="Proc. Natl. Acad. Sci. U.S.A.">
        <title>Genome sequence of the Asian Tiger mosquito, Aedes albopictus, reveals insights into its biology, genetics, and evolution.</title>
        <authorList>
            <person name="Chen X.G."/>
            <person name="Jiang X."/>
            <person name="Gu J."/>
            <person name="Xu M."/>
            <person name="Wu Y."/>
            <person name="Deng Y."/>
            <person name="Zhang C."/>
            <person name="Bonizzoni M."/>
            <person name="Dermauw W."/>
            <person name="Vontas J."/>
            <person name="Armbruster P."/>
            <person name="Huang X."/>
            <person name="Yang Y."/>
            <person name="Zhang H."/>
            <person name="He W."/>
            <person name="Peng H."/>
            <person name="Liu Y."/>
            <person name="Wu K."/>
            <person name="Chen J."/>
            <person name="Lirakis M."/>
            <person name="Topalis P."/>
            <person name="Van Leeuwen T."/>
            <person name="Hall A.B."/>
            <person name="Jiang X."/>
            <person name="Thorpe C."/>
            <person name="Mueller R.L."/>
            <person name="Sun C."/>
            <person name="Waterhouse R.M."/>
            <person name="Yan G."/>
            <person name="Tu Z.J."/>
            <person name="Fang X."/>
            <person name="James A.A."/>
        </authorList>
    </citation>
    <scope>NUCLEOTIDE SEQUENCE [LARGE SCALE GENOMIC DNA]</scope>
    <source>
        <strain evidence="3">Foshan</strain>
    </source>
</reference>
<evidence type="ECO:0000313" key="2">
    <source>
        <dbReference type="EnsemblMetazoa" id="AALFPA23_018192.P26720"/>
    </source>
</evidence>
<accession>A0ABM1ZGD8</accession>
<keyword evidence="1" id="KW-0812">Transmembrane</keyword>
<keyword evidence="1" id="KW-1133">Transmembrane helix</keyword>
<keyword evidence="1" id="KW-0472">Membrane</keyword>
<feature type="transmembrane region" description="Helical" evidence="1">
    <location>
        <begin position="393"/>
        <end position="421"/>
    </location>
</feature>